<protein>
    <submittedName>
        <fullName evidence="2">Uncharacterized protein</fullName>
    </submittedName>
</protein>
<sequence length="51" mass="5097">PSDAVVDAPMGPDAPQTGSVASLVESAYANQLESPSDSVVDAPMGPDDPQN</sequence>
<name>A0A1I2J5C7_9BACT</name>
<feature type="region of interest" description="Disordered" evidence="1">
    <location>
        <begin position="29"/>
        <end position="51"/>
    </location>
</feature>
<evidence type="ECO:0000313" key="2">
    <source>
        <dbReference type="EMBL" id="SFF49599.1"/>
    </source>
</evidence>
<evidence type="ECO:0000256" key="1">
    <source>
        <dbReference type="SAM" id="MobiDB-lite"/>
    </source>
</evidence>
<dbReference type="Proteomes" id="UP000199400">
    <property type="component" value="Unassembled WGS sequence"/>
</dbReference>
<dbReference type="EMBL" id="FOMX01000134">
    <property type="protein sequence ID" value="SFF49599.1"/>
    <property type="molecule type" value="Genomic_DNA"/>
</dbReference>
<organism evidence="2 3">
    <name type="scientific">Nannocystis exedens</name>
    <dbReference type="NCBI Taxonomy" id="54"/>
    <lineage>
        <taxon>Bacteria</taxon>
        <taxon>Pseudomonadati</taxon>
        <taxon>Myxococcota</taxon>
        <taxon>Polyangia</taxon>
        <taxon>Nannocystales</taxon>
        <taxon>Nannocystaceae</taxon>
        <taxon>Nannocystis</taxon>
    </lineage>
</organism>
<keyword evidence="3" id="KW-1185">Reference proteome</keyword>
<accession>A0A1I2J5C7</accession>
<reference evidence="3" key="1">
    <citation type="submission" date="2016-10" db="EMBL/GenBank/DDBJ databases">
        <authorList>
            <person name="Varghese N."/>
            <person name="Submissions S."/>
        </authorList>
    </citation>
    <scope>NUCLEOTIDE SEQUENCE [LARGE SCALE GENOMIC DNA]</scope>
    <source>
        <strain evidence="3">ATCC 25963</strain>
    </source>
</reference>
<feature type="non-terminal residue" evidence="2">
    <location>
        <position position="1"/>
    </location>
</feature>
<evidence type="ECO:0000313" key="3">
    <source>
        <dbReference type="Proteomes" id="UP000199400"/>
    </source>
</evidence>
<gene>
    <name evidence="2" type="ORF">SAMN02745121_09185</name>
</gene>
<proteinExistence type="predicted"/>
<dbReference type="AlphaFoldDB" id="A0A1I2J5C7"/>